<dbReference type="GO" id="GO:0005524">
    <property type="term" value="F:ATP binding"/>
    <property type="evidence" value="ECO:0007669"/>
    <property type="project" value="UniProtKB-UniRule"/>
</dbReference>
<evidence type="ECO:0000313" key="4">
    <source>
        <dbReference type="Proteomes" id="UP000239322"/>
    </source>
</evidence>
<reference evidence="3 4" key="1">
    <citation type="submission" date="2018-03" db="EMBL/GenBank/DDBJ databases">
        <title>Novel Streptomyces sp. from soil.</title>
        <authorList>
            <person name="Tan G.Y.A."/>
            <person name="Lee Z.Y."/>
        </authorList>
    </citation>
    <scope>NUCLEOTIDE SEQUENCE [LARGE SCALE GENOMIC DNA]</scope>
    <source>
        <strain evidence="3 4">ST5x</strain>
    </source>
</reference>
<protein>
    <recommendedName>
        <fullName evidence="2">FtsK domain-containing protein</fullName>
    </recommendedName>
</protein>
<keyword evidence="1" id="KW-0067">ATP-binding</keyword>
<proteinExistence type="predicted"/>
<feature type="domain" description="FtsK" evidence="2">
    <location>
        <begin position="57"/>
        <end position="243"/>
    </location>
</feature>
<feature type="binding site" evidence="1">
    <location>
        <begin position="75"/>
        <end position="82"/>
    </location>
    <ligand>
        <name>ATP</name>
        <dbReference type="ChEBI" id="CHEBI:30616"/>
    </ligand>
</feature>
<evidence type="ECO:0000313" key="3">
    <source>
        <dbReference type="EMBL" id="PRH79381.1"/>
    </source>
</evidence>
<dbReference type="InterPro" id="IPR027417">
    <property type="entry name" value="P-loop_NTPase"/>
</dbReference>
<accession>A0A2S9PY84</accession>
<dbReference type="InterPro" id="IPR002543">
    <property type="entry name" value="FtsK_dom"/>
</dbReference>
<dbReference type="GO" id="GO:0003677">
    <property type="term" value="F:DNA binding"/>
    <property type="evidence" value="ECO:0007669"/>
    <property type="project" value="InterPro"/>
</dbReference>
<dbReference type="PROSITE" id="PS50901">
    <property type="entry name" value="FTSK"/>
    <property type="match status" value="1"/>
</dbReference>
<gene>
    <name evidence="3" type="ORF">C6N75_09870</name>
</gene>
<dbReference type="EMBL" id="PVLV01000121">
    <property type="protein sequence ID" value="PRH79381.1"/>
    <property type="molecule type" value="Genomic_DNA"/>
</dbReference>
<evidence type="ECO:0000259" key="2">
    <source>
        <dbReference type="PROSITE" id="PS50901"/>
    </source>
</evidence>
<dbReference type="SUPFAM" id="SSF52540">
    <property type="entry name" value="P-loop containing nucleoside triphosphate hydrolases"/>
    <property type="match status" value="1"/>
</dbReference>
<name>A0A2S9PY84_9ACTN</name>
<sequence>MGLVNTMNIDFSQGLYSGLATPVSSLNFPELLDYESARDLIASAGESAPLLGVNGEGEPVSVCLDEDSPHVLVNAGSGGGKSVILRSVAAQMLARGSRAVFLDVKRHSHRWAKGLPNAHYAATLPEIGNALISLGMEVHRRNEVVEAFPGPIEEAPVGPRLVVLFEELNATMTQLQALDRKLPRGSYTAMDAFRDIMFMGRAAKVHIVAVAQFASTAALGGGDIRENFSTRILARYTKQAWTMLAYDCGLPQPSPEQKGRGMVCRAGKARQTQFLYLTEEEAAELARGGHRPERRLPATVRAHRRARAGRRALVASRGSL</sequence>
<dbReference type="Gene3D" id="3.40.50.300">
    <property type="entry name" value="P-loop containing nucleotide triphosphate hydrolases"/>
    <property type="match status" value="1"/>
</dbReference>
<dbReference type="OrthoDB" id="3298361at2"/>
<dbReference type="AlphaFoldDB" id="A0A2S9PY84"/>
<dbReference type="Proteomes" id="UP000239322">
    <property type="component" value="Unassembled WGS sequence"/>
</dbReference>
<keyword evidence="1" id="KW-0547">Nucleotide-binding</keyword>
<dbReference type="RefSeq" id="WP_105868497.1">
    <property type="nucleotide sequence ID" value="NZ_PVLV01000121.1"/>
</dbReference>
<organism evidence="3 4">
    <name type="scientific">Streptomyces solincola</name>
    <dbReference type="NCBI Taxonomy" id="2100817"/>
    <lineage>
        <taxon>Bacteria</taxon>
        <taxon>Bacillati</taxon>
        <taxon>Actinomycetota</taxon>
        <taxon>Actinomycetes</taxon>
        <taxon>Kitasatosporales</taxon>
        <taxon>Streptomycetaceae</taxon>
        <taxon>Streptomyces</taxon>
    </lineage>
</organism>
<evidence type="ECO:0000256" key="1">
    <source>
        <dbReference type="PROSITE-ProRule" id="PRU00289"/>
    </source>
</evidence>
<comment type="caution">
    <text evidence="3">The sequence shown here is derived from an EMBL/GenBank/DDBJ whole genome shotgun (WGS) entry which is preliminary data.</text>
</comment>
<keyword evidence="4" id="KW-1185">Reference proteome</keyword>